<gene>
    <name evidence="2" type="ORF">DARMORV10_C03P84570.1</name>
</gene>
<organism evidence="2">
    <name type="scientific">Brassica napus</name>
    <name type="common">Rape</name>
    <dbReference type="NCBI Taxonomy" id="3708"/>
    <lineage>
        <taxon>Eukaryota</taxon>
        <taxon>Viridiplantae</taxon>
        <taxon>Streptophyta</taxon>
        <taxon>Embryophyta</taxon>
        <taxon>Tracheophyta</taxon>
        <taxon>Spermatophyta</taxon>
        <taxon>Magnoliopsida</taxon>
        <taxon>eudicotyledons</taxon>
        <taxon>Gunneridae</taxon>
        <taxon>Pentapetalae</taxon>
        <taxon>rosids</taxon>
        <taxon>malvids</taxon>
        <taxon>Brassicales</taxon>
        <taxon>Brassicaceae</taxon>
        <taxon>Brassiceae</taxon>
        <taxon>Brassica</taxon>
    </lineage>
</organism>
<dbReference type="AlphaFoldDB" id="A0A816IK38"/>
<feature type="compositionally biased region" description="Basic and acidic residues" evidence="1">
    <location>
        <begin position="38"/>
        <end position="47"/>
    </location>
</feature>
<dbReference type="EMBL" id="HG994367">
    <property type="protein sequence ID" value="CAF1711275.1"/>
    <property type="molecule type" value="Genomic_DNA"/>
</dbReference>
<sequence length="47" mass="5666">MVLVRFCRSYTTHLEREVNKISTATKKGESCKKRKNKHEKERKMIIE</sequence>
<name>A0A816IK38_BRANA</name>
<reference evidence="2" key="1">
    <citation type="submission" date="2021-01" db="EMBL/GenBank/DDBJ databases">
        <authorList>
            <consortium name="Genoscope - CEA"/>
            <person name="William W."/>
        </authorList>
    </citation>
    <scope>NUCLEOTIDE SEQUENCE</scope>
</reference>
<feature type="region of interest" description="Disordered" evidence="1">
    <location>
        <begin position="26"/>
        <end position="47"/>
    </location>
</feature>
<evidence type="ECO:0000256" key="1">
    <source>
        <dbReference type="SAM" id="MobiDB-lite"/>
    </source>
</evidence>
<protein>
    <submittedName>
        <fullName evidence="2">(rape) hypothetical protein</fullName>
    </submittedName>
</protein>
<proteinExistence type="predicted"/>
<evidence type="ECO:0000313" key="2">
    <source>
        <dbReference type="EMBL" id="CAF1711275.1"/>
    </source>
</evidence>
<accession>A0A816IK38</accession>
<dbReference type="Proteomes" id="UP001295469">
    <property type="component" value="Chromosome C03"/>
</dbReference>